<organism evidence="1 2">
    <name type="scientific">Pedobacter nyackensis</name>
    <dbReference type="NCBI Taxonomy" id="475255"/>
    <lineage>
        <taxon>Bacteria</taxon>
        <taxon>Pseudomonadati</taxon>
        <taxon>Bacteroidota</taxon>
        <taxon>Sphingobacteriia</taxon>
        <taxon>Sphingobacteriales</taxon>
        <taxon>Sphingobacteriaceae</taxon>
        <taxon>Pedobacter</taxon>
    </lineage>
</organism>
<dbReference type="EMBL" id="FWYB01000003">
    <property type="protein sequence ID" value="SMC78727.1"/>
    <property type="molecule type" value="Genomic_DNA"/>
</dbReference>
<gene>
    <name evidence="1" type="ORF">SAMN04488101_10329</name>
</gene>
<dbReference type="STRING" id="475255.SAMN04488101_10329"/>
<evidence type="ECO:0000313" key="2">
    <source>
        <dbReference type="Proteomes" id="UP000192678"/>
    </source>
</evidence>
<sequence>MAIIRNGILGPVSGKLGSVVFVQTKGGNFVRQAPKKKPKGSPRSPAQTANQQKMKFFNEFLTPFYPFFTVGFQNLPPGKTALSIGYSVNYHRVFTGEYPKLGVDCSKVVISEGTLPQLNEPEMKLIADDILELTWQQNTNPKASFDDQVMLVVYSPELKIADGFTGGAKRTSRQCLFRFDRRLVGKQLEVYVGVTSMNRKKVADSVYLGRIEG</sequence>
<dbReference type="Pfam" id="PF19781">
    <property type="entry name" value="DUF6266"/>
    <property type="match status" value="1"/>
</dbReference>
<dbReference type="RefSeq" id="WP_084288827.1">
    <property type="nucleotide sequence ID" value="NZ_FWYB01000003.1"/>
</dbReference>
<dbReference type="InterPro" id="IPR046233">
    <property type="entry name" value="DUF6266"/>
</dbReference>
<name>A0A1W2C0F0_9SPHI</name>
<keyword evidence="2" id="KW-1185">Reference proteome</keyword>
<dbReference type="Proteomes" id="UP000192678">
    <property type="component" value="Unassembled WGS sequence"/>
</dbReference>
<protein>
    <submittedName>
        <fullName evidence="1">Uncharacterized protein</fullName>
    </submittedName>
</protein>
<evidence type="ECO:0000313" key="1">
    <source>
        <dbReference type="EMBL" id="SMC78727.1"/>
    </source>
</evidence>
<reference evidence="1 2" key="1">
    <citation type="submission" date="2017-04" db="EMBL/GenBank/DDBJ databases">
        <authorList>
            <person name="Afonso C.L."/>
            <person name="Miller P.J."/>
            <person name="Scott M.A."/>
            <person name="Spackman E."/>
            <person name="Goraichik I."/>
            <person name="Dimitrov K.M."/>
            <person name="Suarez D.L."/>
            <person name="Swayne D.E."/>
        </authorList>
    </citation>
    <scope>NUCLEOTIDE SEQUENCE [LARGE SCALE GENOMIC DNA]</scope>
    <source>
        <strain evidence="1 2">DSM 19625</strain>
    </source>
</reference>
<accession>A0A1W2C0F0</accession>
<dbReference type="OrthoDB" id="665435at2"/>
<proteinExistence type="predicted"/>
<dbReference type="AlphaFoldDB" id="A0A1W2C0F0"/>